<accession>A0CMT9</accession>
<feature type="transmembrane region" description="Helical" evidence="1">
    <location>
        <begin position="705"/>
        <end position="724"/>
    </location>
</feature>
<dbReference type="InParanoid" id="A0CMT9"/>
<dbReference type="Proteomes" id="UP000000600">
    <property type="component" value="Unassembled WGS sequence"/>
</dbReference>
<keyword evidence="1" id="KW-0472">Membrane</keyword>
<feature type="transmembrane region" description="Helical" evidence="1">
    <location>
        <begin position="610"/>
        <end position="629"/>
    </location>
</feature>
<feature type="transmembrane region" description="Helical" evidence="1">
    <location>
        <begin position="730"/>
        <end position="747"/>
    </location>
</feature>
<dbReference type="OMA" id="FIMINPI"/>
<protein>
    <recommendedName>
        <fullName evidence="4">Transmembrane protein</fullName>
    </recommendedName>
</protein>
<keyword evidence="1" id="KW-0812">Transmembrane</keyword>
<feature type="transmembrane region" description="Helical" evidence="1">
    <location>
        <begin position="768"/>
        <end position="787"/>
    </location>
</feature>
<proteinExistence type="predicted"/>
<evidence type="ECO:0000313" key="2">
    <source>
        <dbReference type="EMBL" id="CAK72106.1"/>
    </source>
</evidence>
<dbReference type="PANTHER" id="PTHR15332">
    <property type="entry name" value="PROPROTEIN CONVERTASE SUBTILISIN_KEXIN TYPE 5-LIKE"/>
    <property type="match status" value="1"/>
</dbReference>
<sequence length="871" mass="102447">MRPVNNYENLEFIINIPFQDRQYLLEYQVAIIYNFELVKILQSEYFQFQFNIFDYYQKFSEGTKINLKFLAQFTNEIIPCQEDLQIKINLPPSCLVSLSEQIVQALKPLKIITNCYFSNTAPFTYQLRYFLHNQDFIDFLNRKNDYSLILSSYSSSYIIECSLPFSDGILLIQAMDSKGSYSNIQKQLNITKTMLNCSQINIQHYTLRYQISLLLEILLNHQQQQNCIDLSKQIYSNIKTFLDAEENDDQLLVYQTVKLYKRIIQDHDNLNSQKRLLNQNSESCFQNSTKSFYVQSTLFNTSSIVTASSLQAELQYMNATVQKMITKLIDIKDQINQNDVLLNEKLYQSKVAFLDSLVAASLLMEDVFLKIPMATINSNLDKKQIINVAEGLISLIDEISMHVNVQAKVNGSPLINDGQIIKWQLSKITKGKFNTQFNIERDQLDGLIDFVQKEQIELNYNYLNLSKELQTQLQTFFNITTLQINENTQKKLYLQNHLYNNRSLHYQDPLTTYIIDMIQIPYCQEQVTLEKPYSYDCVNINMQGQLFKCDFITEEINNTTVQVLCRCQKLGSIFLIQYPNNSTIQQYNGTQDSQENRIDNSNVKLDEQPILLFHGIFIVFSFFIYYELLQIEMRSKQLQIESRLETENSIDETLKQGKTQQIIFYPGNFALFKKYFKVNSVINIQFIHEVLSCFYMEDPILPKSYRFLQLSIKLSIFILFTFLQVNLIDMYPLFIILFVNCGIYLLIRMILKIVQSIYRFGGKCSNSIVIFYILIHILCYVGVVLQLKEWQICIYLFSQIDIQIINFEVSLIILGSLFYFYVIIEPIMIFSRIFIFRLIGMQSRHQKITPLNQLIYFFVQHNTLDQHLNNY</sequence>
<dbReference type="GeneID" id="5025289"/>
<gene>
    <name evidence="2" type="ORF">GSPATT00038723001</name>
</gene>
<evidence type="ECO:0000256" key="1">
    <source>
        <dbReference type="SAM" id="Phobius"/>
    </source>
</evidence>
<dbReference type="KEGG" id="ptm:GSPATT00038723001"/>
<keyword evidence="1" id="KW-1133">Transmembrane helix</keyword>
<dbReference type="RefSeq" id="XP_001439503.1">
    <property type="nucleotide sequence ID" value="XM_001439466.1"/>
</dbReference>
<evidence type="ECO:0008006" key="4">
    <source>
        <dbReference type="Google" id="ProtNLM"/>
    </source>
</evidence>
<dbReference type="PANTHER" id="PTHR15332:SF175">
    <property type="entry name" value="PROPROTEIN CONVERTASE SUBTILISIN_KEXIN TYPE 5-LIKE"/>
    <property type="match status" value="1"/>
</dbReference>
<dbReference type="EMBL" id="CT868112">
    <property type="protein sequence ID" value="CAK72106.1"/>
    <property type="molecule type" value="Genomic_DNA"/>
</dbReference>
<dbReference type="HOGENOM" id="CLU_329692_0_0_1"/>
<keyword evidence="3" id="KW-1185">Reference proteome</keyword>
<name>A0CMT9_PARTE</name>
<reference evidence="2 3" key="1">
    <citation type="journal article" date="2006" name="Nature">
        <title>Global trends of whole-genome duplications revealed by the ciliate Paramecium tetraurelia.</title>
        <authorList>
            <consortium name="Genoscope"/>
            <person name="Aury J.-M."/>
            <person name="Jaillon O."/>
            <person name="Duret L."/>
            <person name="Noel B."/>
            <person name="Jubin C."/>
            <person name="Porcel B.M."/>
            <person name="Segurens B."/>
            <person name="Daubin V."/>
            <person name="Anthouard V."/>
            <person name="Aiach N."/>
            <person name="Arnaiz O."/>
            <person name="Billaut A."/>
            <person name="Beisson J."/>
            <person name="Blanc I."/>
            <person name="Bouhouche K."/>
            <person name="Camara F."/>
            <person name="Duharcourt S."/>
            <person name="Guigo R."/>
            <person name="Gogendeau D."/>
            <person name="Katinka M."/>
            <person name="Keller A.-M."/>
            <person name="Kissmehl R."/>
            <person name="Klotz C."/>
            <person name="Koll F."/>
            <person name="Le Moue A."/>
            <person name="Lepere C."/>
            <person name="Malinsky S."/>
            <person name="Nowacki M."/>
            <person name="Nowak J.K."/>
            <person name="Plattner H."/>
            <person name="Poulain J."/>
            <person name="Ruiz F."/>
            <person name="Serrano V."/>
            <person name="Zagulski M."/>
            <person name="Dessen P."/>
            <person name="Betermier M."/>
            <person name="Weissenbach J."/>
            <person name="Scarpelli C."/>
            <person name="Schachter V."/>
            <person name="Sperling L."/>
            <person name="Meyer E."/>
            <person name="Cohen J."/>
            <person name="Wincker P."/>
        </authorList>
    </citation>
    <scope>NUCLEOTIDE SEQUENCE [LARGE SCALE GENOMIC DNA]</scope>
    <source>
        <strain evidence="2 3">Stock d4-2</strain>
    </source>
</reference>
<evidence type="ECO:0000313" key="3">
    <source>
        <dbReference type="Proteomes" id="UP000000600"/>
    </source>
</evidence>
<dbReference type="AlphaFoldDB" id="A0CMT9"/>
<organism evidence="2 3">
    <name type="scientific">Paramecium tetraurelia</name>
    <dbReference type="NCBI Taxonomy" id="5888"/>
    <lineage>
        <taxon>Eukaryota</taxon>
        <taxon>Sar</taxon>
        <taxon>Alveolata</taxon>
        <taxon>Ciliophora</taxon>
        <taxon>Intramacronucleata</taxon>
        <taxon>Oligohymenophorea</taxon>
        <taxon>Peniculida</taxon>
        <taxon>Parameciidae</taxon>
        <taxon>Paramecium</taxon>
    </lineage>
</organism>